<keyword evidence="2" id="KW-1185">Reference proteome</keyword>
<gene>
    <name evidence="1" type="ORF">BJ878DRAFT_541795</name>
</gene>
<organism evidence="1 2">
    <name type="scientific">Calycina marina</name>
    <dbReference type="NCBI Taxonomy" id="1763456"/>
    <lineage>
        <taxon>Eukaryota</taxon>
        <taxon>Fungi</taxon>
        <taxon>Dikarya</taxon>
        <taxon>Ascomycota</taxon>
        <taxon>Pezizomycotina</taxon>
        <taxon>Leotiomycetes</taxon>
        <taxon>Helotiales</taxon>
        <taxon>Pezizellaceae</taxon>
        <taxon>Calycina</taxon>
    </lineage>
</organism>
<evidence type="ECO:0000313" key="1">
    <source>
        <dbReference type="EMBL" id="KAG9244941.1"/>
    </source>
</evidence>
<dbReference type="AlphaFoldDB" id="A0A9P7Z451"/>
<comment type="caution">
    <text evidence="1">The sequence shown here is derived from an EMBL/GenBank/DDBJ whole genome shotgun (WGS) entry which is preliminary data.</text>
</comment>
<dbReference type="EMBL" id="MU253874">
    <property type="protein sequence ID" value="KAG9244941.1"/>
    <property type="molecule type" value="Genomic_DNA"/>
</dbReference>
<proteinExistence type="predicted"/>
<dbReference type="OrthoDB" id="3565130at2759"/>
<name>A0A9P7Z451_9HELO</name>
<sequence length="349" mass="39348">MADNNDGIEGLQQMIGKATLGPNIPAGRPRNGIGFHDINSFQPGAPMANNFVPINICGPVGAQQFGGNTKFQSAPFANPAQATGNQHGRRTPMPAMSLPCQYVQMTPQVRPSPTTRVTIEDINVLVKTIPTLSFPTYRSETSQPPYKSIGRIRQDPPLLDETLPMSCNFIRRADQSSKDLVISANSVVFNRQRVCVNYDANGQIMFHNTNEFDPDKHDLINTLSHMSENDKENLWEKTWINIIVDYGVDLETITEPVQGAPFSITRLQNSIVETLRYFDEETGIYDYAKTIFFTIVCPHRNDRHVNFRASKFAQQHTPEFREIVDLAREMNGFKNIEKLEVILHNLPED</sequence>
<reference evidence="1" key="1">
    <citation type="journal article" date="2021" name="IMA Fungus">
        <title>Genomic characterization of three marine fungi, including Emericellopsis atlantica sp. nov. with signatures of a generalist lifestyle and marine biomass degradation.</title>
        <authorList>
            <person name="Hagestad O.C."/>
            <person name="Hou L."/>
            <person name="Andersen J.H."/>
            <person name="Hansen E.H."/>
            <person name="Altermark B."/>
            <person name="Li C."/>
            <person name="Kuhnert E."/>
            <person name="Cox R.J."/>
            <person name="Crous P.W."/>
            <person name="Spatafora J.W."/>
            <person name="Lail K."/>
            <person name="Amirebrahimi M."/>
            <person name="Lipzen A."/>
            <person name="Pangilinan J."/>
            <person name="Andreopoulos W."/>
            <person name="Hayes R.D."/>
            <person name="Ng V."/>
            <person name="Grigoriev I.V."/>
            <person name="Jackson S.A."/>
            <person name="Sutton T.D.S."/>
            <person name="Dobson A.D.W."/>
            <person name="Rama T."/>
        </authorList>
    </citation>
    <scope>NUCLEOTIDE SEQUENCE</scope>
    <source>
        <strain evidence="1">TRa3180A</strain>
    </source>
</reference>
<dbReference type="Proteomes" id="UP000887226">
    <property type="component" value="Unassembled WGS sequence"/>
</dbReference>
<accession>A0A9P7Z451</accession>
<evidence type="ECO:0000313" key="2">
    <source>
        <dbReference type="Proteomes" id="UP000887226"/>
    </source>
</evidence>
<protein>
    <submittedName>
        <fullName evidence="1">Uncharacterized protein</fullName>
    </submittedName>
</protein>